<evidence type="ECO:0000256" key="1">
    <source>
        <dbReference type="SAM" id="MobiDB-lite"/>
    </source>
</evidence>
<feature type="compositionally biased region" description="Basic and acidic residues" evidence="1">
    <location>
        <begin position="32"/>
        <end position="42"/>
    </location>
</feature>
<reference evidence="2 3" key="1">
    <citation type="submission" date="2015-04" db="EMBL/GenBank/DDBJ databases">
        <authorList>
            <person name="Syromyatnikov M.Y."/>
            <person name="Popov V.N."/>
        </authorList>
    </citation>
    <scope>NUCLEOTIDE SEQUENCE [LARGE SCALE GENOMIC DNA]</scope>
</reference>
<keyword evidence="3" id="KW-1185">Reference proteome</keyword>
<organism evidence="2 3">
    <name type="scientific">Clunio marinus</name>
    <dbReference type="NCBI Taxonomy" id="568069"/>
    <lineage>
        <taxon>Eukaryota</taxon>
        <taxon>Metazoa</taxon>
        <taxon>Ecdysozoa</taxon>
        <taxon>Arthropoda</taxon>
        <taxon>Hexapoda</taxon>
        <taxon>Insecta</taxon>
        <taxon>Pterygota</taxon>
        <taxon>Neoptera</taxon>
        <taxon>Endopterygota</taxon>
        <taxon>Diptera</taxon>
        <taxon>Nematocera</taxon>
        <taxon>Chironomoidea</taxon>
        <taxon>Chironomidae</taxon>
        <taxon>Clunio</taxon>
    </lineage>
</organism>
<name>A0A1J1J5G2_9DIPT</name>
<dbReference type="Proteomes" id="UP000183832">
    <property type="component" value="Unassembled WGS sequence"/>
</dbReference>
<evidence type="ECO:0000313" key="3">
    <source>
        <dbReference type="Proteomes" id="UP000183832"/>
    </source>
</evidence>
<gene>
    <name evidence="2" type="ORF">CLUMA_CG020612</name>
</gene>
<accession>A0A1J1J5G2</accession>
<dbReference type="AlphaFoldDB" id="A0A1J1J5G2"/>
<evidence type="ECO:0000313" key="2">
    <source>
        <dbReference type="EMBL" id="CRL07653.1"/>
    </source>
</evidence>
<sequence>MAKWGTPRNRGKSWHTHLERMNGSVREKVLSQFHEQSEDEGRKKGKQKFRTLHDNKNNIKGRI</sequence>
<dbReference type="EMBL" id="CVRI01000073">
    <property type="protein sequence ID" value="CRL07653.1"/>
    <property type="molecule type" value="Genomic_DNA"/>
</dbReference>
<protein>
    <submittedName>
        <fullName evidence="2">CLUMA_CG020612, isoform A</fullName>
    </submittedName>
</protein>
<feature type="region of interest" description="Disordered" evidence="1">
    <location>
        <begin position="32"/>
        <end position="63"/>
    </location>
</feature>
<proteinExistence type="predicted"/>